<keyword evidence="14" id="KW-1185">Reference proteome</keyword>
<feature type="binding site" evidence="10">
    <location>
        <begin position="47"/>
        <end position="49"/>
    </location>
    <ligand>
        <name>2,4-dihydroxypteridine</name>
        <dbReference type="ChEBI" id="CHEBI:16489"/>
        <label>2</label>
        <note>ligand shared between two trimeric partners</note>
    </ligand>
</feature>
<keyword evidence="6" id="KW-0686">Riboflavin biosynthesis</keyword>
<feature type="binding site" evidence="10">
    <location>
        <begin position="66"/>
        <end position="68"/>
    </location>
    <ligand>
        <name>2,4-dihydroxypteridine</name>
        <dbReference type="ChEBI" id="CHEBI:16489"/>
        <label>2</label>
        <note>ligand shared between two trimeric partners</note>
    </ligand>
</feature>
<dbReference type="NCBIfam" id="TIGR00187">
    <property type="entry name" value="ribE"/>
    <property type="match status" value="1"/>
</dbReference>
<evidence type="ECO:0000256" key="7">
    <source>
        <dbReference type="ARBA" id="ARBA00022679"/>
    </source>
</evidence>
<proteinExistence type="predicted"/>
<dbReference type="NCBIfam" id="NF006767">
    <property type="entry name" value="PRK09289.1"/>
    <property type="match status" value="1"/>
</dbReference>
<dbReference type="GO" id="GO:0004746">
    <property type="term" value="F:riboflavin synthase activity"/>
    <property type="evidence" value="ECO:0007669"/>
    <property type="project" value="UniProtKB-UniRule"/>
</dbReference>
<feature type="domain" description="Lumazine-binding" evidence="12">
    <location>
        <begin position="102"/>
        <end position="198"/>
    </location>
</feature>
<evidence type="ECO:0000256" key="3">
    <source>
        <dbReference type="ARBA" id="ARBA00004887"/>
    </source>
</evidence>
<dbReference type="Pfam" id="PF00677">
    <property type="entry name" value="Lum_binding"/>
    <property type="match status" value="2"/>
</dbReference>
<dbReference type="EC" id="2.5.1.9" evidence="4 9"/>
<keyword evidence="8" id="KW-0677">Repeat</keyword>
<feature type="binding site" evidence="10">
    <location>
        <begin position="149"/>
        <end position="151"/>
    </location>
    <ligand>
        <name>2,4-dihydroxypteridine</name>
        <dbReference type="ChEBI" id="CHEBI:16489"/>
        <label>1</label>
    </ligand>
</feature>
<sequence>MFTGIVTDIGQIIAIMPIAKGLRLRLMTSYDTSTMRVGCSIAHAGICLTVVRLSDESSVNNWYEVEIWEETNRLTNVFAWEIGTFVNLERSMKLGDELDGHLVSGHVDGMVEILFMDFFGDSVYCRLSLPHNLEKFIAVKGSVCLNGVSLTVNLVGDNFFDVLLIRHTIEQTTWGMHKTGDLINIEVDSMMRYISRLCAFTAFK</sequence>
<dbReference type="InterPro" id="IPR023366">
    <property type="entry name" value="ATP_synth_asu-like_sf"/>
</dbReference>
<dbReference type="CDD" id="cd00402">
    <property type="entry name" value="Riboflavin_synthase_like"/>
    <property type="match status" value="1"/>
</dbReference>
<dbReference type="PANTHER" id="PTHR21098">
    <property type="entry name" value="RIBOFLAVIN SYNTHASE ALPHA CHAIN"/>
    <property type="match status" value="1"/>
</dbReference>
<dbReference type="Proteomes" id="UP000033731">
    <property type="component" value="Unassembled WGS sequence"/>
</dbReference>
<dbReference type="PANTHER" id="PTHR21098:SF12">
    <property type="entry name" value="RIBOFLAVIN SYNTHASE"/>
    <property type="match status" value="1"/>
</dbReference>
<evidence type="ECO:0000259" key="12">
    <source>
        <dbReference type="PROSITE" id="PS51177"/>
    </source>
</evidence>
<dbReference type="PATRIC" id="fig|556287.8.peg.1121"/>
<name>A0A094YZN0_9HYPH</name>
<evidence type="ECO:0000256" key="5">
    <source>
        <dbReference type="ARBA" id="ARBA00013950"/>
    </source>
</evidence>
<dbReference type="Gene3D" id="2.40.30.20">
    <property type="match status" value="2"/>
</dbReference>
<protein>
    <recommendedName>
        <fullName evidence="5 9">Riboflavin synthase</fullName>
        <ecNumber evidence="4 9">2.5.1.9</ecNumber>
    </recommendedName>
</protein>
<dbReference type="PIRSF" id="PIRSF000498">
    <property type="entry name" value="Riboflavin_syn_A"/>
    <property type="match status" value="1"/>
</dbReference>
<feature type="binding site" evidence="10">
    <location>
        <begin position="105"/>
        <end position="107"/>
    </location>
    <ligand>
        <name>2,4-dihydroxypteridine</name>
        <dbReference type="ChEBI" id="CHEBI:16489"/>
        <label>2</label>
        <note>ligand shared between two trimeric partners</note>
    </ligand>
</feature>
<feature type="binding site" evidence="10">
    <location>
        <begin position="4"/>
        <end position="6"/>
    </location>
    <ligand>
        <name>2,4-dihydroxypteridine</name>
        <dbReference type="ChEBI" id="CHEBI:16489"/>
        <label>1</label>
    </ligand>
</feature>
<keyword evidence="7 13" id="KW-0808">Transferase</keyword>
<organism evidence="13 14">
    <name type="scientific">Candidatus Liberibacter solanacearum</name>
    <dbReference type="NCBI Taxonomy" id="556287"/>
    <lineage>
        <taxon>Bacteria</taxon>
        <taxon>Pseudomonadati</taxon>
        <taxon>Pseudomonadota</taxon>
        <taxon>Alphaproteobacteria</taxon>
        <taxon>Hyphomicrobiales</taxon>
        <taxon>Rhizobiaceae</taxon>
        <taxon>Liberibacter</taxon>
    </lineage>
</organism>
<feature type="repeat" description="Lumazine-binding" evidence="11">
    <location>
        <begin position="1"/>
        <end position="101"/>
    </location>
</feature>
<evidence type="ECO:0000256" key="1">
    <source>
        <dbReference type="ARBA" id="ARBA00000968"/>
    </source>
</evidence>
<comment type="catalytic activity">
    <reaction evidence="1">
        <text>2 6,7-dimethyl-8-(1-D-ribityl)lumazine + H(+) = 5-amino-6-(D-ribitylamino)uracil + riboflavin</text>
        <dbReference type="Rhea" id="RHEA:20772"/>
        <dbReference type="ChEBI" id="CHEBI:15378"/>
        <dbReference type="ChEBI" id="CHEBI:15934"/>
        <dbReference type="ChEBI" id="CHEBI:57986"/>
        <dbReference type="ChEBI" id="CHEBI:58201"/>
        <dbReference type="EC" id="2.5.1.9"/>
    </reaction>
</comment>
<feature type="repeat" description="Lumazine-binding" evidence="11">
    <location>
        <begin position="102"/>
        <end position="198"/>
    </location>
</feature>
<feature type="binding site" description="in other chain" evidence="10">
    <location>
        <position position="140"/>
    </location>
    <ligand>
        <name>2,4-dihydroxypteridine</name>
        <dbReference type="ChEBI" id="CHEBI:16489"/>
        <label>2</label>
        <note>ligand shared between two trimeric partners</note>
    </ligand>
</feature>
<gene>
    <name evidence="13" type="ORF">DJ66_1109</name>
</gene>
<dbReference type="EMBL" id="JMTK01000002">
    <property type="protein sequence ID" value="KJZ82359.1"/>
    <property type="molecule type" value="Genomic_DNA"/>
</dbReference>
<accession>A0A094YZN0</accession>
<evidence type="ECO:0000256" key="2">
    <source>
        <dbReference type="ARBA" id="ARBA00002803"/>
    </source>
</evidence>
<dbReference type="GO" id="GO:0009231">
    <property type="term" value="P:riboflavin biosynthetic process"/>
    <property type="evidence" value="ECO:0007669"/>
    <property type="project" value="UniProtKB-KW"/>
</dbReference>
<evidence type="ECO:0000313" key="13">
    <source>
        <dbReference type="EMBL" id="KJZ82359.1"/>
    </source>
</evidence>
<dbReference type="InterPro" id="IPR026017">
    <property type="entry name" value="Lumazine-bd_dom"/>
</dbReference>
<evidence type="ECO:0000256" key="10">
    <source>
        <dbReference type="PIRSR" id="PIRSR000498-1"/>
    </source>
</evidence>
<evidence type="ECO:0000256" key="9">
    <source>
        <dbReference type="NCBIfam" id="TIGR00187"/>
    </source>
</evidence>
<evidence type="ECO:0000256" key="11">
    <source>
        <dbReference type="PROSITE-ProRule" id="PRU00524"/>
    </source>
</evidence>
<evidence type="ECO:0000256" key="6">
    <source>
        <dbReference type="ARBA" id="ARBA00022619"/>
    </source>
</evidence>
<evidence type="ECO:0000256" key="8">
    <source>
        <dbReference type="ARBA" id="ARBA00022737"/>
    </source>
</evidence>
<reference evidence="13 14" key="1">
    <citation type="journal article" date="2015" name="Phytopathology">
        <title>Genomes of Candidatus Liberibacter solanacearum haplotype A from New Zealand and the USA suggest significant genome plasticity in the species.</title>
        <authorList>
            <person name="Thompson S.M."/>
            <person name="Johnson C.P."/>
            <person name="Lu A.Y."/>
            <person name="Frampton R.A."/>
            <person name="Sullivan K.L."/>
            <person name="Fiers M.W."/>
            <person name="Crowhurst R.N."/>
            <person name="Pitman A.R."/>
            <person name="Scott I."/>
            <person name="Gudmestad N.C."/>
            <person name="Smith G.R."/>
        </authorList>
    </citation>
    <scope>NUCLEOTIDE SEQUENCE [LARGE SCALE GENOMIC DNA]</scope>
    <source>
        <strain evidence="13 14">LsoNZ1</strain>
    </source>
</reference>
<feature type="domain" description="Lumazine-binding" evidence="12">
    <location>
        <begin position="1"/>
        <end position="101"/>
    </location>
</feature>
<dbReference type="InterPro" id="IPR001783">
    <property type="entry name" value="Lumazine-bd"/>
</dbReference>
<comment type="caution">
    <text evidence="13">The sequence shown here is derived from an EMBL/GenBank/DDBJ whole genome shotgun (WGS) entry which is preliminary data.</text>
</comment>
<dbReference type="SUPFAM" id="SSF63380">
    <property type="entry name" value="Riboflavin synthase domain-like"/>
    <property type="match status" value="2"/>
</dbReference>
<dbReference type="InterPro" id="IPR017938">
    <property type="entry name" value="Riboflavin_synthase-like_b-brl"/>
</dbReference>
<feature type="binding site" evidence="10">
    <location>
        <begin position="163"/>
        <end position="168"/>
    </location>
    <ligand>
        <name>2,4-dihydroxypteridine</name>
        <dbReference type="ChEBI" id="CHEBI:16489"/>
        <label>1</label>
    </ligand>
</feature>
<comment type="pathway">
    <text evidence="3">Cofactor biosynthesis; riboflavin biosynthesis; riboflavin from 2-hydroxy-3-oxobutyl phosphate and 5-amino-6-(D-ribitylamino)uracil: step 2/2.</text>
</comment>
<comment type="function">
    <text evidence="2">Catalyzes the dismutation of two molecules of 6,7-dimethyl-8-ribityllumazine, resulting in the formation of riboflavin and 5-amino-6-(D-ribitylamino)uracil.</text>
</comment>
<dbReference type="PROSITE" id="PS51177">
    <property type="entry name" value="LUMAZINE_BIND"/>
    <property type="match status" value="2"/>
</dbReference>
<dbReference type="AlphaFoldDB" id="A0A094YZN0"/>
<evidence type="ECO:0000313" key="14">
    <source>
        <dbReference type="Proteomes" id="UP000033731"/>
    </source>
</evidence>
<dbReference type="RefSeq" id="WP_034442282.1">
    <property type="nucleotide sequence ID" value="NZ_JMTK01000002.1"/>
</dbReference>
<evidence type="ECO:0000256" key="4">
    <source>
        <dbReference type="ARBA" id="ARBA00012827"/>
    </source>
</evidence>